<dbReference type="Proteomes" id="UP000076481">
    <property type="component" value="Unassembled WGS sequence"/>
</dbReference>
<proteinExistence type="predicted"/>
<organism evidence="1 2">
    <name type="scientific">Pelodictyon luteolum</name>
    <dbReference type="NCBI Taxonomy" id="1100"/>
    <lineage>
        <taxon>Bacteria</taxon>
        <taxon>Pseudomonadati</taxon>
        <taxon>Chlorobiota</taxon>
        <taxon>Chlorobiia</taxon>
        <taxon>Chlorobiales</taxon>
        <taxon>Chlorobiaceae</taxon>
        <taxon>Chlorobium/Pelodictyon group</taxon>
        <taxon>Pelodictyon</taxon>
    </lineage>
</organism>
<reference evidence="1 2" key="1">
    <citation type="submission" date="2016-03" db="EMBL/GenBank/DDBJ databases">
        <title>Speciation and ecological success in dimly lit waters: horizontal gene transfer in a green sulfur bacteria bloom unveiled by metagenomic assembly.</title>
        <authorList>
            <person name="Llorens-Mares T."/>
            <person name="Liu Z."/>
            <person name="Allen L.Z."/>
            <person name="Rusch D.B."/>
            <person name="Craig M.T."/>
            <person name="Dupont C.L."/>
            <person name="Bryant D.A."/>
            <person name="Casamayor E.O."/>
        </authorList>
    </citation>
    <scope>NUCLEOTIDE SEQUENCE [LARGE SCALE GENOMIC DNA]</scope>
    <source>
        <strain evidence="1">CIII</strain>
    </source>
</reference>
<protein>
    <submittedName>
        <fullName evidence="1">Uncharacterized protein</fullName>
    </submittedName>
</protein>
<gene>
    <name evidence="1" type="ORF">A3K90_02855</name>
</gene>
<dbReference type="RefSeq" id="WP_011357291.1">
    <property type="nucleotide sequence ID" value="NZ_LVWG01000028.1"/>
</dbReference>
<evidence type="ECO:0000313" key="1">
    <source>
        <dbReference type="EMBL" id="KZK74361.1"/>
    </source>
</evidence>
<evidence type="ECO:0000313" key="2">
    <source>
        <dbReference type="Proteomes" id="UP000076481"/>
    </source>
</evidence>
<dbReference type="AlphaFoldDB" id="A0A165LS64"/>
<comment type="caution">
    <text evidence="1">The sequence shown here is derived from an EMBL/GenBank/DDBJ whole genome shotgun (WGS) entry which is preliminary data.</text>
</comment>
<name>A0A165LS64_PELLU</name>
<accession>A0A165LS64</accession>
<dbReference type="EMBL" id="LVWG01000028">
    <property type="protein sequence ID" value="KZK74361.1"/>
    <property type="molecule type" value="Genomic_DNA"/>
</dbReference>
<dbReference type="OMA" id="NISDMAM"/>
<sequence length="62" mass="6607">MAMHVEIRDGKLCIEIDLEKPTPSSSGKTLVVASTRGNAVTEVKVDGKPLTIGLNAYIPRKG</sequence>